<dbReference type="GO" id="GO:0003677">
    <property type="term" value="F:DNA binding"/>
    <property type="evidence" value="ECO:0007669"/>
    <property type="project" value="InterPro"/>
</dbReference>
<dbReference type="Proteomes" id="UP000244855">
    <property type="component" value="Unassembled WGS sequence"/>
</dbReference>
<evidence type="ECO:0000259" key="2">
    <source>
        <dbReference type="PROSITE" id="PS51299"/>
    </source>
</evidence>
<dbReference type="PROSITE" id="PS51299">
    <property type="entry name" value="HTH_APSES"/>
    <property type="match status" value="1"/>
</dbReference>
<evidence type="ECO:0000313" key="3">
    <source>
        <dbReference type="EMBL" id="PVH98981.1"/>
    </source>
</evidence>
<organism evidence="3 4">
    <name type="scientific">Periconia macrospinosa</name>
    <dbReference type="NCBI Taxonomy" id="97972"/>
    <lineage>
        <taxon>Eukaryota</taxon>
        <taxon>Fungi</taxon>
        <taxon>Dikarya</taxon>
        <taxon>Ascomycota</taxon>
        <taxon>Pezizomycotina</taxon>
        <taxon>Dothideomycetes</taxon>
        <taxon>Pleosporomycetidae</taxon>
        <taxon>Pleosporales</taxon>
        <taxon>Massarineae</taxon>
        <taxon>Periconiaceae</taxon>
        <taxon>Periconia</taxon>
    </lineage>
</organism>
<dbReference type="PANTHER" id="PTHR43828:SF5">
    <property type="entry name" value="TRANSCRIPTIONAL REPRESSOR XBP1"/>
    <property type="match status" value="1"/>
</dbReference>
<dbReference type="InterPro" id="IPR051642">
    <property type="entry name" value="SWI6-like"/>
</dbReference>
<evidence type="ECO:0000313" key="4">
    <source>
        <dbReference type="Proteomes" id="UP000244855"/>
    </source>
</evidence>
<gene>
    <name evidence="3" type="ORF">DM02DRAFT_530044</name>
</gene>
<proteinExistence type="predicted"/>
<reference evidence="3 4" key="1">
    <citation type="journal article" date="2018" name="Sci. Rep.">
        <title>Comparative genomics provides insights into the lifestyle and reveals functional heterogeneity of dark septate endophytic fungi.</title>
        <authorList>
            <person name="Knapp D.G."/>
            <person name="Nemeth J.B."/>
            <person name="Barry K."/>
            <person name="Hainaut M."/>
            <person name="Henrissat B."/>
            <person name="Johnson J."/>
            <person name="Kuo A."/>
            <person name="Lim J.H.P."/>
            <person name="Lipzen A."/>
            <person name="Nolan M."/>
            <person name="Ohm R.A."/>
            <person name="Tamas L."/>
            <person name="Grigoriev I.V."/>
            <person name="Spatafora J.W."/>
            <person name="Nagy L.G."/>
            <person name="Kovacs G.M."/>
        </authorList>
    </citation>
    <scope>NUCLEOTIDE SEQUENCE [LARGE SCALE GENOMIC DNA]</scope>
    <source>
        <strain evidence="3 4">DSE2036</strain>
    </source>
</reference>
<feature type="domain" description="HTH APSES-type" evidence="2">
    <location>
        <begin position="98"/>
        <end position="190"/>
    </location>
</feature>
<dbReference type="InterPro" id="IPR036887">
    <property type="entry name" value="HTH_APSES_sf"/>
</dbReference>
<protein>
    <recommendedName>
        <fullName evidence="2">HTH APSES-type domain-containing protein</fullName>
    </recommendedName>
</protein>
<dbReference type="Gene3D" id="3.10.260.10">
    <property type="entry name" value="Transcription regulator HTH, APSES-type DNA-binding domain"/>
    <property type="match status" value="1"/>
</dbReference>
<dbReference type="PANTHER" id="PTHR43828">
    <property type="entry name" value="ASPARAGINASE"/>
    <property type="match status" value="1"/>
</dbReference>
<dbReference type="SUPFAM" id="SSF54616">
    <property type="entry name" value="DNA-binding domain of Mlu1-box binding protein MBP1"/>
    <property type="match status" value="1"/>
</dbReference>
<dbReference type="GO" id="GO:0030907">
    <property type="term" value="C:MBF transcription complex"/>
    <property type="evidence" value="ECO:0007669"/>
    <property type="project" value="TreeGrafter"/>
</dbReference>
<accession>A0A2V1DMB8</accession>
<dbReference type="STRING" id="97972.A0A2V1DMB8"/>
<dbReference type="GO" id="GO:0000981">
    <property type="term" value="F:DNA-binding transcription factor activity, RNA polymerase II-specific"/>
    <property type="evidence" value="ECO:0007669"/>
    <property type="project" value="UniProtKB-ARBA"/>
</dbReference>
<keyword evidence="4" id="KW-1185">Reference proteome</keyword>
<name>A0A2V1DMB8_9PLEO</name>
<dbReference type="GO" id="GO:0033309">
    <property type="term" value="C:SBF transcription complex"/>
    <property type="evidence" value="ECO:0007669"/>
    <property type="project" value="TreeGrafter"/>
</dbReference>
<dbReference type="OrthoDB" id="5562739at2759"/>
<dbReference type="AlphaFoldDB" id="A0A2V1DMB8"/>
<dbReference type="EMBL" id="KZ805401">
    <property type="protein sequence ID" value="PVH98981.1"/>
    <property type="molecule type" value="Genomic_DNA"/>
</dbReference>
<sequence>MDLQEILNPSPPTRRNDSEPPHPRRRAATNRRAARAPRPKDVPNYTEGLQTVGFVNYPPYDAGDDQALAARHREFHMIPSRDIATKGIGHTPYSSGRKDFEPKTGRSAFEMFQYKYVYEGIDDEKEWHVLWDYNIGIVRMTPFFKSLRHAKTAPAKSLEANPGLADISYSITGGSIHCQGYWVPYQTAKA</sequence>
<dbReference type="InterPro" id="IPR003163">
    <property type="entry name" value="Tscrpt_reg_HTH_APSES-type"/>
</dbReference>
<feature type="compositionally biased region" description="Basic residues" evidence="1">
    <location>
        <begin position="23"/>
        <end position="37"/>
    </location>
</feature>
<feature type="non-terminal residue" evidence="3">
    <location>
        <position position="190"/>
    </location>
</feature>
<feature type="region of interest" description="Disordered" evidence="1">
    <location>
        <begin position="1"/>
        <end position="46"/>
    </location>
</feature>
<evidence type="ECO:0000256" key="1">
    <source>
        <dbReference type="SAM" id="MobiDB-lite"/>
    </source>
</evidence>